<evidence type="ECO:0000259" key="3">
    <source>
        <dbReference type="SMART" id="SM00382"/>
    </source>
</evidence>
<dbReference type="InterPro" id="IPR051314">
    <property type="entry name" value="AAA_ATPase_RarA/MGS1/WRNIP1"/>
</dbReference>
<sequence>MKPLADRIRPDNIEEIVGQEHILGKDKILNKLIKNRKVVNMIFYGPPGVGKTTVANLIARFTDKKLYKLNATTASVKDIQEIIKDLNSLMTFKGIVLYLDEIQNFNKKQQQSLLEFMEDGRITLIASTTENPYHYIYNAILSRATIFEFKPLKEENIVKALMRGLRLLNDEFKNTEIKAEEDVLKYIAIMCNGDLRRAINALELLVYSTNPNEENKLEISMNDVKESMQGKAFNFDKYGDNYYDALSALQKSIRGSDPDAAIFYASMLIKGGQLLSICRRLLVIASEDIGLAYPQAASITYSLVQSAMQLGLPEARIPIAQAVILLATSPKSNSSYKAIKKALLDIENKNIGEIPIHLRDNHYYGAKQLKRTGYKYPHDHKGNYVEQQYLPDELIGRNYYIPGDNKMERAIKGYLNSLKNEY</sequence>
<dbReference type="RefSeq" id="WP_268051274.1">
    <property type="nucleotide sequence ID" value="NZ_JAPQES010000007.1"/>
</dbReference>
<dbReference type="Gene3D" id="1.10.8.60">
    <property type="match status" value="1"/>
</dbReference>
<protein>
    <submittedName>
        <fullName evidence="4">Replication-associated recombination protein A</fullName>
    </submittedName>
</protein>
<dbReference type="Proteomes" id="UP001079657">
    <property type="component" value="Unassembled WGS sequence"/>
</dbReference>
<dbReference type="Pfam" id="PF05496">
    <property type="entry name" value="RuvB_N"/>
    <property type="match status" value="1"/>
</dbReference>
<evidence type="ECO:0000256" key="2">
    <source>
        <dbReference type="ARBA" id="ARBA00022840"/>
    </source>
</evidence>
<dbReference type="PANTHER" id="PTHR13779:SF7">
    <property type="entry name" value="ATPASE WRNIP1"/>
    <property type="match status" value="1"/>
</dbReference>
<organism evidence="4 5">
    <name type="scientific">Clostridium ganghwense</name>
    <dbReference type="NCBI Taxonomy" id="312089"/>
    <lineage>
        <taxon>Bacteria</taxon>
        <taxon>Bacillati</taxon>
        <taxon>Bacillota</taxon>
        <taxon>Clostridia</taxon>
        <taxon>Eubacteriales</taxon>
        <taxon>Clostridiaceae</taxon>
        <taxon>Clostridium</taxon>
    </lineage>
</organism>
<dbReference type="Gene3D" id="3.40.50.300">
    <property type="entry name" value="P-loop containing nucleotide triphosphate hydrolases"/>
    <property type="match status" value="1"/>
</dbReference>
<proteinExistence type="predicted"/>
<dbReference type="InterPro" id="IPR032423">
    <property type="entry name" value="AAA_assoc_2"/>
</dbReference>
<dbReference type="SUPFAM" id="SSF48019">
    <property type="entry name" value="post-AAA+ oligomerization domain-like"/>
    <property type="match status" value="1"/>
</dbReference>
<gene>
    <name evidence="4" type="ORF">OXH55_16885</name>
</gene>
<dbReference type="SMART" id="SM00382">
    <property type="entry name" value="AAA"/>
    <property type="match status" value="1"/>
</dbReference>
<dbReference type="Gene3D" id="1.10.3710.10">
    <property type="entry name" value="DNA polymerase III clamp loader subunits, C-terminal domain"/>
    <property type="match status" value="1"/>
</dbReference>
<dbReference type="PANTHER" id="PTHR13779">
    <property type="entry name" value="WERNER HELICASE-INTERACTING PROTEIN 1 FAMILY MEMBER"/>
    <property type="match status" value="1"/>
</dbReference>
<keyword evidence="1" id="KW-0547">Nucleotide-binding</keyword>
<dbReference type="EMBL" id="JAPQES010000007">
    <property type="protein sequence ID" value="MCY6372309.1"/>
    <property type="molecule type" value="Genomic_DNA"/>
</dbReference>
<name>A0ABT4CTD2_9CLOT</name>
<dbReference type="Pfam" id="PF12002">
    <property type="entry name" value="MgsA_C"/>
    <property type="match status" value="1"/>
</dbReference>
<dbReference type="Pfam" id="PF16193">
    <property type="entry name" value="AAA_assoc_2"/>
    <property type="match status" value="1"/>
</dbReference>
<dbReference type="Gene3D" id="1.20.272.10">
    <property type="match status" value="1"/>
</dbReference>
<evidence type="ECO:0000313" key="5">
    <source>
        <dbReference type="Proteomes" id="UP001079657"/>
    </source>
</evidence>
<evidence type="ECO:0000256" key="1">
    <source>
        <dbReference type="ARBA" id="ARBA00022741"/>
    </source>
</evidence>
<feature type="domain" description="AAA+ ATPase" evidence="3">
    <location>
        <begin position="37"/>
        <end position="153"/>
    </location>
</feature>
<comment type="caution">
    <text evidence="4">The sequence shown here is derived from an EMBL/GenBank/DDBJ whole genome shotgun (WGS) entry which is preliminary data.</text>
</comment>
<keyword evidence="2" id="KW-0067">ATP-binding</keyword>
<dbReference type="InterPro" id="IPR003593">
    <property type="entry name" value="AAA+_ATPase"/>
</dbReference>
<reference evidence="4" key="1">
    <citation type="submission" date="2022-12" db="EMBL/GenBank/DDBJ databases">
        <authorList>
            <person name="Wang J."/>
        </authorList>
    </citation>
    <scope>NUCLEOTIDE SEQUENCE</scope>
    <source>
        <strain evidence="4">HY-42-06</strain>
    </source>
</reference>
<dbReference type="SUPFAM" id="SSF52540">
    <property type="entry name" value="P-loop containing nucleoside triphosphate hydrolases"/>
    <property type="match status" value="1"/>
</dbReference>
<evidence type="ECO:0000313" key="4">
    <source>
        <dbReference type="EMBL" id="MCY6372309.1"/>
    </source>
</evidence>
<accession>A0ABT4CTD2</accession>
<keyword evidence="5" id="KW-1185">Reference proteome</keyword>
<dbReference type="InterPro" id="IPR008824">
    <property type="entry name" value="RuvB-like_N"/>
</dbReference>
<dbReference type="CDD" id="cd00009">
    <property type="entry name" value="AAA"/>
    <property type="match status" value="1"/>
</dbReference>
<dbReference type="InterPro" id="IPR008921">
    <property type="entry name" value="DNA_pol3_clamp-load_cplx_C"/>
</dbReference>
<dbReference type="InterPro" id="IPR027417">
    <property type="entry name" value="P-loop_NTPase"/>
</dbReference>
<dbReference type="CDD" id="cd18139">
    <property type="entry name" value="HLD_clamp_RarA"/>
    <property type="match status" value="1"/>
</dbReference>
<dbReference type="InterPro" id="IPR021886">
    <property type="entry name" value="MgsA_C"/>
</dbReference>